<dbReference type="KEGG" id="tfl:RPIT_12255"/>
<keyword evidence="2" id="KW-1185">Reference proteome</keyword>
<dbReference type="SUPFAM" id="SSF103473">
    <property type="entry name" value="MFS general substrate transporter"/>
    <property type="match status" value="1"/>
</dbReference>
<proteinExistence type="predicted"/>
<gene>
    <name evidence="1" type="ORF">RPIT_12255</name>
</gene>
<dbReference type="AlphaFoldDB" id="A0A1Q2CH82"/>
<dbReference type="RefSeq" id="WP_077343673.1">
    <property type="nucleotide sequence ID" value="NZ_CP019605.1"/>
</dbReference>
<dbReference type="InterPro" id="IPR036259">
    <property type="entry name" value="MFS_trans_sf"/>
</dbReference>
<evidence type="ECO:0000313" key="1">
    <source>
        <dbReference type="EMBL" id="AQP45478.1"/>
    </source>
</evidence>
<sequence>MSTTPERPADRPARVRSTIIVLSVGMGLLLLFAYAAETLFDRAPGGAFFFVVPVIGFLIPMLLSALSVPRERRGLVVGLALASAAVAAATLVVSAIFEWTHWLPWIAGTVASVALGLGAALGAGDAVPRTEVAD</sequence>
<accession>A0A1Q2CH82</accession>
<organism evidence="1 2">
    <name type="scientific">Tessaracoccus flavus</name>
    <dbReference type="NCBI Taxonomy" id="1610493"/>
    <lineage>
        <taxon>Bacteria</taxon>
        <taxon>Bacillati</taxon>
        <taxon>Actinomycetota</taxon>
        <taxon>Actinomycetes</taxon>
        <taxon>Propionibacteriales</taxon>
        <taxon>Propionibacteriaceae</taxon>
        <taxon>Tessaracoccus</taxon>
    </lineage>
</organism>
<protein>
    <submittedName>
        <fullName evidence="1">Uncharacterized protein</fullName>
    </submittedName>
</protein>
<dbReference type="STRING" id="1610493.RPIT_12255"/>
<dbReference type="Proteomes" id="UP000188324">
    <property type="component" value="Chromosome"/>
</dbReference>
<dbReference type="EMBL" id="CP019605">
    <property type="protein sequence ID" value="AQP45478.1"/>
    <property type="molecule type" value="Genomic_DNA"/>
</dbReference>
<reference evidence="1 2" key="1">
    <citation type="journal article" date="2016" name="Int. J. Syst. Evol. Microbiol.">
        <title>Tessaracoccus flavus sp. nov., isolated from the drainage system of a lindane-producing factory.</title>
        <authorList>
            <person name="Kumari R."/>
            <person name="Singh P."/>
            <person name="Schumann P."/>
            <person name="Lal R."/>
        </authorList>
    </citation>
    <scope>NUCLEOTIDE SEQUENCE [LARGE SCALE GENOMIC DNA]</scope>
    <source>
        <strain evidence="1 2">RP1T</strain>
    </source>
</reference>
<evidence type="ECO:0000313" key="2">
    <source>
        <dbReference type="Proteomes" id="UP000188324"/>
    </source>
</evidence>
<name>A0A1Q2CH82_9ACTN</name>